<evidence type="ECO:0000313" key="2">
    <source>
        <dbReference type="Proteomes" id="UP000828390"/>
    </source>
</evidence>
<comment type="caution">
    <text evidence="1">The sequence shown here is derived from an EMBL/GenBank/DDBJ whole genome shotgun (WGS) entry which is preliminary data.</text>
</comment>
<name>A0A9D4GEL2_DREPO</name>
<dbReference type="Proteomes" id="UP000828390">
    <property type="component" value="Unassembled WGS sequence"/>
</dbReference>
<gene>
    <name evidence="1" type="ORF">DPMN_143900</name>
</gene>
<organism evidence="1 2">
    <name type="scientific">Dreissena polymorpha</name>
    <name type="common">Zebra mussel</name>
    <name type="synonym">Mytilus polymorpha</name>
    <dbReference type="NCBI Taxonomy" id="45954"/>
    <lineage>
        <taxon>Eukaryota</taxon>
        <taxon>Metazoa</taxon>
        <taxon>Spiralia</taxon>
        <taxon>Lophotrochozoa</taxon>
        <taxon>Mollusca</taxon>
        <taxon>Bivalvia</taxon>
        <taxon>Autobranchia</taxon>
        <taxon>Heteroconchia</taxon>
        <taxon>Euheterodonta</taxon>
        <taxon>Imparidentia</taxon>
        <taxon>Neoheterodontei</taxon>
        <taxon>Myida</taxon>
        <taxon>Dreissenoidea</taxon>
        <taxon>Dreissenidae</taxon>
        <taxon>Dreissena</taxon>
    </lineage>
</organism>
<reference evidence="1" key="1">
    <citation type="journal article" date="2019" name="bioRxiv">
        <title>The Genome of the Zebra Mussel, Dreissena polymorpha: A Resource for Invasive Species Research.</title>
        <authorList>
            <person name="McCartney M.A."/>
            <person name="Auch B."/>
            <person name="Kono T."/>
            <person name="Mallez S."/>
            <person name="Zhang Y."/>
            <person name="Obille A."/>
            <person name="Becker A."/>
            <person name="Abrahante J.E."/>
            <person name="Garbe J."/>
            <person name="Badalamenti J.P."/>
            <person name="Herman A."/>
            <person name="Mangelson H."/>
            <person name="Liachko I."/>
            <person name="Sullivan S."/>
            <person name="Sone E.D."/>
            <person name="Koren S."/>
            <person name="Silverstein K.A.T."/>
            <person name="Beckman K.B."/>
            <person name="Gohl D.M."/>
        </authorList>
    </citation>
    <scope>NUCLEOTIDE SEQUENCE</scope>
    <source>
        <strain evidence="1">Duluth1</strain>
        <tissue evidence="1">Whole animal</tissue>
    </source>
</reference>
<dbReference type="EMBL" id="JAIWYP010000006">
    <property type="protein sequence ID" value="KAH3815378.1"/>
    <property type="molecule type" value="Genomic_DNA"/>
</dbReference>
<sequence length="62" mass="6881">MMSAGDEPINIGKVQCLHSAVTGYSPLIFELDANSSYTQLLDKCKTVWKELQTNPELPNQIV</sequence>
<proteinExistence type="predicted"/>
<dbReference type="AlphaFoldDB" id="A0A9D4GEL2"/>
<protein>
    <submittedName>
        <fullName evidence="1">Uncharacterized protein</fullName>
    </submittedName>
</protein>
<reference evidence="1" key="2">
    <citation type="submission" date="2020-11" db="EMBL/GenBank/DDBJ databases">
        <authorList>
            <person name="McCartney M.A."/>
            <person name="Auch B."/>
            <person name="Kono T."/>
            <person name="Mallez S."/>
            <person name="Becker A."/>
            <person name="Gohl D.M."/>
            <person name="Silverstein K.A.T."/>
            <person name="Koren S."/>
            <person name="Bechman K.B."/>
            <person name="Herman A."/>
            <person name="Abrahante J.E."/>
            <person name="Garbe J."/>
        </authorList>
    </citation>
    <scope>NUCLEOTIDE SEQUENCE</scope>
    <source>
        <strain evidence="1">Duluth1</strain>
        <tissue evidence="1">Whole animal</tissue>
    </source>
</reference>
<keyword evidence="2" id="KW-1185">Reference proteome</keyword>
<accession>A0A9D4GEL2</accession>
<evidence type="ECO:0000313" key="1">
    <source>
        <dbReference type="EMBL" id="KAH3815378.1"/>
    </source>
</evidence>